<dbReference type="Proteomes" id="UP000218113">
    <property type="component" value="Unassembled WGS sequence"/>
</dbReference>
<accession>A0A2A4T7K6</accession>
<sequence>MLKGENNHSGKKVLIPLFYHYYLFDYFQELVPQLILDGFRVTIITNDQKIKQQFEGKHQDIEVVPGPPPLVRACHNRGRKGVVRILFWLFGWSWVWKLKQQYDFVIVPWDYKVLWYLLSRVLPSLTVHNVTDFLDVELKLGEHYFPVEKENILLHKILFTLDKLCGGTLLPKANRRILKYPQLWFIDRLMGYRHVNGQQGFSGVNYLTVMGDSIKKNYETAGLTPGRSKTKVIVTGSPSYEGILAIPNQFNMEERHLFRQKLGIPNSARLFSFFLSPSSYTEIQEREVVEVVEAIHRENPGSYFILKFHPKTRKGDPERIMAHLSHIEKQLVLIKDFHGDVFNAKLILSSYCIVQKQSTVGYIAMMYAVPVVSYNIYETDYDDDMYRLIGGSFHSETLDELIHNIKQLDDPIELKKLKILQDEACRKFCTKLKSPCGEISKVIQTHFSSATL</sequence>
<evidence type="ECO:0000313" key="1">
    <source>
        <dbReference type="EMBL" id="PCI29354.1"/>
    </source>
</evidence>
<proteinExistence type="predicted"/>
<evidence type="ECO:0000313" key="2">
    <source>
        <dbReference type="Proteomes" id="UP000218113"/>
    </source>
</evidence>
<dbReference type="AlphaFoldDB" id="A0A2A4T7K6"/>
<protein>
    <submittedName>
        <fullName evidence="1">Uncharacterized protein</fullName>
    </submittedName>
</protein>
<name>A0A2A4T7K6_9DELT</name>
<organism evidence="1 2">
    <name type="scientific">SAR324 cluster bacterium</name>
    <dbReference type="NCBI Taxonomy" id="2024889"/>
    <lineage>
        <taxon>Bacteria</taxon>
        <taxon>Deltaproteobacteria</taxon>
        <taxon>SAR324 cluster</taxon>
    </lineage>
</organism>
<gene>
    <name evidence="1" type="ORF">COB67_04165</name>
</gene>
<dbReference type="EMBL" id="NVSR01000015">
    <property type="protein sequence ID" value="PCI29354.1"/>
    <property type="molecule type" value="Genomic_DNA"/>
</dbReference>
<reference evidence="2" key="1">
    <citation type="submission" date="2017-08" db="EMBL/GenBank/DDBJ databases">
        <title>A dynamic microbial community with high functional redundancy inhabits the cold, oxic subseafloor aquifer.</title>
        <authorList>
            <person name="Tully B.J."/>
            <person name="Wheat C.G."/>
            <person name="Glazer B.T."/>
            <person name="Huber J.A."/>
        </authorList>
    </citation>
    <scope>NUCLEOTIDE SEQUENCE [LARGE SCALE GENOMIC DNA]</scope>
</reference>
<dbReference type="SUPFAM" id="SSF53756">
    <property type="entry name" value="UDP-Glycosyltransferase/glycogen phosphorylase"/>
    <property type="match status" value="1"/>
</dbReference>
<comment type="caution">
    <text evidence="1">The sequence shown here is derived from an EMBL/GenBank/DDBJ whole genome shotgun (WGS) entry which is preliminary data.</text>
</comment>